<evidence type="ECO:0000256" key="4">
    <source>
        <dbReference type="SAM" id="SignalP"/>
    </source>
</evidence>
<name>A0ABQ3E3H3_9HYPH</name>
<dbReference type="PANTHER" id="PTHR10827">
    <property type="entry name" value="RETICULOCALBIN"/>
    <property type="match status" value="1"/>
</dbReference>
<proteinExistence type="predicted"/>
<evidence type="ECO:0000259" key="5">
    <source>
        <dbReference type="PROSITE" id="PS50222"/>
    </source>
</evidence>
<dbReference type="SMART" id="SM00054">
    <property type="entry name" value="EFh"/>
    <property type="match status" value="4"/>
</dbReference>
<feature type="compositionally biased region" description="Basic and acidic residues" evidence="3">
    <location>
        <begin position="129"/>
        <end position="148"/>
    </location>
</feature>
<dbReference type="PROSITE" id="PS00018">
    <property type="entry name" value="EF_HAND_1"/>
    <property type="match status" value="4"/>
</dbReference>
<protein>
    <recommendedName>
        <fullName evidence="5">EF-hand domain-containing protein</fullName>
    </recommendedName>
</protein>
<sequence length="307" mass="34139">MLNFKTILAGSVAALIAGTALTPAMAAPGFAGKSGKQMSSRFFETYDTNNDGVVTTADIETKRKADFTKADTNGDGTISLEEWKVFAAERAAERGKDRTVRMFQRFDTNGDGQVTREDFLAQAERMTARMDKMQQRKSERMAKMRDGKGPNSEGKQGKGSWNDGPRKQGMMAGKHHGKGMRGEMMRGMFAQVDLDSDGKISQEELGKLADKLFANGPLDLDGFRAVTAEFREPMYVRSFQRLDTNGDLKINFDEFMAPTAKMIQRLDRNHDGVITKADFQKMRKDWRKGHKGQKGGRGDQGQGPRAQ</sequence>
<feature type="region of interest" description="Disordered" evidence="3">
    <location>
        <begin position="129"/>
        <end position="179"/>
    </location>
</feature>
<accession>A0ABQ3E3H3</accession>
<dbReference type="InterPro" id="IPR018247">
    <property type="entry name" value="EF_Hand_1_Ca_BS"/>
</dbReference>
<evidence type="ECO:0000256" key="1">
    <source>
        <dbReference type="ARBA" id="ARBA00022723"/>
    </source>
</evidence>
<comment type="caution">
    <text evidence="6">The sequence shown here is derived from an EMBL/GenBank/DDBJ whole genome shotgun (WGS) entry which is preliminary data.</text>
</comment>
<feature type="region of interest" description="Disordered" evidence="3">
    <location>
        <begin position="280"/>
        <end position="307"/>
    </location>
</feature>
<dbReference type="Pfam" id="PF13202">
    <property type="entry name" value="EF-hand_5"/>
    <property type="match status" value="1"/>
</dbReference>
<dbReference type="InterPro" id="IPR011992">
    <property type="entry name" value="EF-hand-dom_pair"/>
</dbReference>
<dbReference type="Proteomes" id="UP000637980">
    <property type="component" value="Unassembled WGS sequence"/>
</dbReference>
<evidence type="ECO:0000313" key="6">
    <source>
        <dbReference type="EMBL" id="GHB19945.1"/>
    </source>
</evidence>
<feature type="compositionally biased region" description="Basic residues" evidence="3">
    <location>
        <begin position="284"/>
        <end position="294"/>
    </location>
</feature>
<dbReference type="EMBL" id="BMXE01000001">
    <property type="protein sequence ID" value="GHB19945.1"/>
    <property type="molecule type" value="Genomic_DNA"/>
</dbReference>
<organism evidence="6 7">
    <name type="scientific">Pseudovibrio japonicus</name>
    <dbReference type="NCBI Taxonomy" id="366534"/>
    <lineage>
        <taxon>Bacteria</taxon>
        <taxon>Pseudomonadati</taxon>
        <taxon>Pseudomonadota</taxon>
        <taxon>Alphaproteobacteria</taxon>
        <taxon>Hyphomicrobiales</taxon>
        <taxon>Stappiaceae</taxon>
        <taxon>Pseudovibrio</taxon>
    </lineage>
</organism>
<gene>
    <name evidence="6" type="ORF">GCM10007094_04870</name>
</gene>
<feature type="domain" description="EF-hand" evidence="5">
    <location>
        <begin position="94"/>
        <end position="129"/>
    </location>
</feature>
<keyword evidence="7" id="KW-1185">Reference proteome</keyword>
<dbReference type="InterPro" id="IPR002048">
    <property type="entry name" value="EF_hand_dom"/>
</dbReference>
<feature type="chain" id="PRO_5045357129" description="EF-hand domain-containing protein" evidence="4">
    <location>
        <begin position="27"/>
        <end position="307"/>
    </location>
</feature>
<dbReference type="SUPFAM" id="SSF47473">
    <property type="entry name" value="EF-hand"/>
    <property type="match status" value="2"/>
</dbReference>
<evidence type="ECO:0000256" key="3">
    <source>
        <dbReference type="SAM" id="MobiDB-lite"/>
    </source>
</evidence>
<dbReference type="PROSITE" id="PS50222">
    <property type="entry name" value="EF_HAND_2"/>
    <property type="match status" value="4"/>
</dbReference>
<reference evidence="7" key="1">
    <citation type="journal article" date="2019" name="Int. J. Syst. Evol. Microbiol.">
        <title>The Global Catalogue of Microorganisms (GCM) 10K type strain sequencing project: providing services to taxonomists for standard genome sequencing and annotation.</title>
        <authorList>
            <consortium name="The Broad Institute Genomics Platform"/>
            <consortium name="The Broad Institute Genome Sequencing Center for Infectious Disease"/>
            <person name="Wu L."/>
            <person name="Ma J."/>
        </authorList>
    </citation>
    <scope>NUCLEOTIDE SEQUENCE [LARGE SCALE GENOMIC DNA]</scope>
    <source>
        <strain evidence="7">KCTC 12861</strain>
    </source>
</reference>
<evidence type="ECO:0000313" key="7">
    <source>
        <dbReference type="Proteomes" id="UP000637980"/>
    </source>
</evidence>
<keyword evidence="2" id="KW-0677">Repeat</keyword>
<feature type="signal peptide" evidence="4">
    <location>
        <begin position="1"/>
        <end position="26"/>
    </location>
</feature>
<evidence type="ECO:0000256" key="2">
    <source>
        <dbReference type="ARBA" id="ARBA00022737"/>
    </source>
</evidence>
<dbReference type="PANTHER" id="PTHR10827:SF98">
    <property type="entry name" value="45 KDA CALCIUM-BINDING PROTEIN"/>
    <property type="match status" value="1"/>
</dbReference>
<dbReference type="Gene3D" id="1.10.238.10">
    <property type="entry name" value="EF-hand"/>
    <property type="match status" value="3"/>
</dbReference>
<dbReference type="Pfam" id="PF13499">
    <property type="entry name" value="EF-hand_7"/>
    <property type="match status" value="2"/>
</dbReference>
<keyword evidence="1" id="KW-0479">Metal-binding</keyword>
<feature type="domain" description="EF-hand" evidence="5">
    <location>
        <begin position="58"/>
        <end position="93"/>
    </location>
</feature>
<feature type="domain" description="EF-hand" evidence="5">
    <location>
        <begin position="180"/>
        <end position="215"/>
    </location>
</feature>
<feature type="domain" description="EF-hand" evidence="5">
    <location>
        <begin position="254"/>
        <end position="289"/>
    </location>
</feature>
<dbReference type="RefSeq" id="WP_189435042.1">
    <property type="nucleotide sequence ID" value="NZ_BMXE01000001.1"/>
</dbReference>
<keyword evidence="4" id="KW-0732">Signal</keyword>